<feature type="compositionally biased region" description="Basic and acidic residues" evidence="1">
    <location>
        <begin position="78"/>
        <end position="87"/>
    </location>
</feature>
<feature type="region of interest" description="Disordered" evidence="1">
    <location>
        <begin position="46"/>
        <end position="92"/>
    </location>
</feature>
<accession>A0ABD0Y7P6</accession>
<feature type="compositionally biased region" description="Low complexity" evidence="1">
    <location>
        <begin position="126"/>
        <end position="142"/>
    </location>
</feature>
<dbReference type="AlphaFoldDB" id="A0ABD0Y7P6"/>
<evidence type="ECO:0000256" key="1">
    <source>
        <dbReference type="SAM" id="MobiDB-lite"/>
    </source>
</evidence>
<gene>
    <name evidence="2" type="ORF">AAG570_002488</name>
</gene>
<sequence length="194" mass="21225">MNDYPAPLDTGPPASEPAADTEDSYPGAEWRSERVHELLENLEELKKQNSNLQKRVRYLEDKNAVLDQPNHRKPKPGKSSDPDDGSKAKVSKWTKMKGALGWEMKADVSQEIHPEEMDSLKVPALSSSDHSSSISASPQGSSFVSGESLNERQPHGSTSSSEEDLLAAELAERTAEGRISDHFLILVNHGGIPN</sequence>
<name>A0ABD0Y7P6_9HEMI</name>
<comment type="caution">
    <text evidence="2">The sequence shown here is derived from an EMBL/GenBank/DDBJ whole genome shotgun (WGS) entry which is preliminary data.</text>
</comment>
<reference evidence="2 3" key="1">
    <citation type="submission" date="2024-07" db="EMBL/GenBank/DDBJ databases">
        <title>Chromosome-level genome assembly of the water stick insect Ranatra chinensis (Heteroptera: Nepidae).</title>
        <authorList>
            <person name="Liu X."/>
        </authorList>
    </citation>
    <scope>NUCLEOTIDE SEQUENCE [LARGE SCALE GENOMIC DNA]</scope>
    <source>
        <strain evidence="2">Cailab_2021Rc</strain>
        <tissue evidence="2">Muscle</tissue>
    </source>
</reference>
<evidence type="ECO:0000313" key="2">
    <source>
        <dbReference type="EMBL" id="KAL1123408.1"/>
    </source>
</evidence>
<proteinExistence type="predicted"/>
<dbReference type="Proteomes" id="UP001558652">
    <property type="component" value="Unassembled WGS sequence"/>
</dbReference>
<feature type="region of interest" description="Disordered" evidence="1">
    <location>
        <begin position="105"/>
        <end position="169"/>
    </location>
</feature>
<feature type="compositionally biased region" description="Basic and acidic residues" evidence="1">
    <location>
        <begin position="105"/>
        <end position="119"/>
    </location>
</feature>
<evidence type="ECO:0000313" key="3">
    <source>
        <dbReference type="Proteomes" id="UP001558652"/>
    </source>
</evidence>
<organism evidence="2 3">
    <name type="scientific">Ranatra chinensis</name>
    <dbReference type="NCBI Taxonomy" id="642074"/>
    <lineage>
        <taxon>Eukaryota</taxon>
        <taxon>Metazoa</taxon>
        <taxon>Ecdysozoa</taxon>
        <taxon>Arthropoda</taxon>
        <taxon>Hexapoda</taxon>
        <taxon>Insecta</taxon>
        <taxon>Pterygota</taxon>
        <taxon>Neoptera</taxon>
        <taxon>Paraneoptera</taxon>
        <taxon>Hemiptera</taxon>
        <taxon>Heteroptera</taxon>
        <taxon>Panheteroptera</taxon>
        <taxon>Nepomorpha</taxon>
        <taxon>Nepidae</taxon>
        <taxon>Ranatrinae</taxon>
        <taxon>Ranatra</taxon>
    </lineage>
</organism>
<keyword evidence="3" id="KW-1185">Reference proteome</keyword>
<protein>
    <submittedName>
        <fullName evidence="2">Uncharacterized protein</fullName>
    </submittedName>
</protein>
<dbReference type="EMBL" id="JBFDAA010000012">
    <property type="protein sequence ID" value="KAL1123408.1"/>
    <property type="molecule type" value="Genomic_DNA"/>
</dbReference>
<feature type="region of interest" description="Disordered" evidence="1">
    <location>
        <begin position="1"/>
        <end position="29"/>
    </location>
</feature>